<dbReference type="AlphaFoldDB" id="A0A6A6IAF6"/>
<dbReference type="RefSeq" id="XP_033682042.1">
    <property type="nucleotide sequence ID" value="XM_033835635.1"/>
</dbReference>
<protein>
    <submittedName>
        <fullName evidence="1">Uncharacterized protein</fullName>
    </submittedName>
</protein>
<sequence>MKLYGATNCAEWSAHMFDHIDGSFSKPANISSKTSHQTIDDWIKYERKNTHARKLIIEALSDDIYAELFTGRGSDDALLSDAKALWDELKRRFTEPDIFRTNFALHRKLAAPLHIQTFVRNMAHLNTLARTHGLEEMPEWYQSVMLVASLKGRQG</sequence>
<evidence type="ECO:0000313" key="1">
    <source>
        <dbReference type="EMBL" id="KAF2247038.1"/>
    </source>
</evidence>
<dbReference type="GeneID" id="54588965"/>
<organism evidence="1 2">
    <name type="scientific">Trematosphaeria pertusa</name>
    <dbReference type="NCBI Taxonomy" id="390896"/>
    <lineage>
        <taxon>Eukaryota</taxon>
        <taxon>Fungi</taxon>
        <taxon>Dikarya</taxon>
        <taxon>Ascomycota</taxon>
        <taxon>Pezizomycotina</taxon>
        <taxon>Dothideomycetes</taxon>
        <taxon>Pleosporomycetidae</taxon>
        <taxon>Pleosporales</taxon>
        <taxon>Massarineae</taxon>
        <taxon>Trematosphaeriaceae</taxon>
        <taxon>Trematosphaeria</taxon>
    </lineage>
</organism>
<name>A0A6A6IAF6_9PLEO</name>
<dbReference type="OrthoDB" id="5544992at2759"/>
<gene>
    <name evidence="1" type="ORF">BU26DRAFT_606080</name>
</gene>
<keyword evidence="2" id="KW-1185">Reference proteome</keyword>
<dbReference type="Proteomes" id="UP000800094">
    <property type="component" value="Unassembled WGS sequence"/>
</dbReference>
<reference evidence="1" key="1">
    <citation type="journal article" date="2020" name="Stud. Mycol.">
        <title>101 Dothideomycetes genomes: a test case for predicting lifestyles and emergence of pathogens.</title>
        <authorList>
            <person name="Haridas S."/>
            <person name="Albert R."/>
            <person name="Binder M."/>
            <person name="Bloem J."/>
            <person name="Labutti K."/>
            <person name="Salamov A."/>
            <person name="Andreopoulos B."/>
            <person name="Baker S."/>
            <person name="Barry K."/>
            <person name="Bills G."/>
            <person name="Bluhm B."/>
            <person name="Cannon C."/>
            <person name="Castanera R."/>
            <person name="Culley D."/>
            <person name="Daum C."/>
            <person name="Ezra D."/>
            <person name="Gonzalez J."/>
            <person name="Henrissat B."/>
            <person name="Kuo A."/>
            <person name="Liang C."/>
            <person name="Lipzen A."/>
            <person name="Lutzoni F."/>
            <person name="Magnuson J."/>
            <person name="Mondo S."/>
            <person name="Nolan M."/>
            <person name="Ohm R."/>
            <person name="Pangilinan J."/>
            <person name="Park H.-J."/>
            <person name="Ramirez L."/>
            <person name="Alfaro M."/>
            <person name="Sun H."/>
            <person name="Tritt A."/>
            <person name="Yoshinaga Y."/>
            <person name="Zwiers L.-H."/>
            <person name="Turgeon B."/>
            <person name="Goodwin S."/>
            <person name="Spatafora J."/>
            <person name="Crous P."/>
            <person name="Grigoriev I."/>
        </authorList>
    </citation>
    <scope>NUCLEOTIDE SEQUENCE</scope>
    <source>
        <strain evidence="1">CBS 122368</strain>
    </source>
</reference>
<evidence type="ECO:0000313" key="2">
    <source>
        <dbReference type="Proteomes" id="UP000800094"/>
    </source>
</evidence>
<accession>A0A6A6IAF6</accession>
<proteinExistence type="predicted"/>
<dbReference type="EMBL" id="ML987197">
    <property type="protein sequence ID" value="KAF2247038.1"/>
    <property type="molecule type" value="Genomic_DNA"/>
</dbReference>